<dbReference type="OrthoDB" id="278697at2"/>
<dbReference type="PATRIC" id="fig|45071.6.peg.3862"/>
<dbReference type="RefSeq" id="WP_058519129.1">
    <property type="nucleotide sequence ID" value="NZ_CAAAIE010000009.1"/>
</dbReference>
<reference evidence="1 2" key="1">
    <citation type="submission" date="2016-02" db="EMBL/GenBank/DDBJ databases">
        <title>Secondary metabolites in Legionella.</title>
        <authorList>
            <person name="Tobias N.J."/>
            <person name="Bode H.B."/>
        </authorList>
    </citation>
    <scope>NUCLEOTIDE SEQUENCE [LARGE SCALE GENOMIC DNA]</scope>
    <source>
        <strain evidence="1 2">DSM 19216</strain>
    </source>
</reference>
<protein>
    <submittedName>
        <fullName evidence="1">Uncharacterized protein</fullName>
    </submittedName>
</protein>
<proteinExistence type="predicted"/>
<evidence type="ECO:0000313" key="2">
    <source>
        <dbReference type="Proteomes" id="UP000095229"/>
    </source>
</evidence>
<gene>
    <name evidence="1" type="ORF">lpari_00079</name>
</gene>
<evidence type="ECO:0000313" key="1">
    <source>
        <dbReference type="EMBL" id="OEH48934.1"/>
    </source>
</evidence>
<comment type="caution">
    <text evidence="1">The sequence shown here is derived from an EMBL/GenBank/DDBJ whole genome shotgun (WGS) entry which is preliminary data.</text>
</comment>
<keyword evidence="2" id="KW-1185">Reference proteome</keyword>
<dbReference type="AlphaFoldDB" id="A0A1E5JWN8"/>
<organism evidence="1 2">
    <name type="scientific">Legionella parisiensis</name>
    <dbReference type="NCBI Taxonomy" id="45071"/>
    <lineage>
        <taxon>Bacteria</taxon>
        <taxon>Pseudomonadati</taxon>
        <taxon>Pseudomonadota</taxon>
        <taxon>Gammaproteobacteria</taxon>
        <taxon>Legionellales</taxon>
        <taxon>Legionellaceae</taxon>
        <taxon>Legionella</taxon>
    </lineage>
</organism>
<accession>A0A1E5JWN8</accession>
<dbReference type="EMBL" id="LSOG01000002">
    <property type="protein sequence ID" value="OEH48934.1"/>
    <property type="molecule type" value="Genomic_DNA"/>
</dbReference>
<sequence length="158" mass="19327">MKKLPDLRLLLEYKNLLVIERFKQNFPGFSDSAEQLFTDMLKYLWLSVKHEHDLKANPGNPELQFIPVMHEEMRPIDNMWHEFILITLDYHEFCNHYFGEYLHHVPNMREKLKFTEEDFTNQLELFLNYIYEQLGEETLILWFNEHVENKQFFLLNSV</sequence>
<dbReference type="STRING" id="45071.Lpar_3578"/>
<name>A0A1E5JWN8_9GAMM</name>
<dbReference type="Proteomes" id="UP000095229">
    <property type="component" value="Unassembled WGS sequence"/>
</dbReference>